<dbReference type="GO" id="GO:0016740">
    <property type="term" value="F:transferase activity"/>
    <property type="evidence" value="ECO:0007669"/>
    <property type="project" value="UniProtKB-KW"/>
</dbReference>
<dbReference type="KEGG" id="vg:60324603"/>
<dbReference type="SUPFAM" id="SSF56349">
    <property type="entry name" value="DNA breaking-rejoining enzymes"/>
    <property type="match status" value="1"/>
</dbReference>
<dbReference type="InterPro" id="IPR011010">
    <property type="entry name" value="DNA_brk_join_enz"/>
</dbReference>
<evidence type="ECO:0000259" key="10">
    <source>
        <dbReference type="PROSITE" id="PS51898"/>
    </source>
</evidence>
<dbReference type="InterPro" id="IPR002104">
    <property type="entry name" value="Integrase_catalytic"/>
</dbReference>
<dbReference type="InterPro" id="IPR010998">
    <property type="entry name" value="Integrase_recombinase_N"/>
</dbReference>
<evidence type="ECO:0000313" key="12">
    <source>
        <dbReference type="EMBL" id="QAU06463.1"/>
    </source>
</evidence>
<evidence type="ECO:0000256" key="4">
    <source>
        <dbReference type="ARBA" id="ARBA00022801"/>
    </source>
</evidence>
<dbReference type="Proteomes" id="UP000290331">
    <property type="component" value="Segment"/>
</dbReference>
<sequence length="361" mass="39619">MASLRARSRKDGTRYTQVRYRLNGEETSTSFDDPAQAAEFARLCDVLGPAKAVEVLETTDDARRHYTLAKWLRHYLDHKTGVEASTLYDYEKCVEKDIAPVLGQIPLAALTSDDVALWVQALAERGLAGKTISNKHGFLSSALNAAVRAGHLAANPAASARLPRTERAEMVFLSHDQYAKLHDNVTLRWQPLVEFLVASGARWGEVVALRPSDVNRDEGTVRISRASKRTYTQGSYSVGAPKTAASRRTINVDPSVLDGLDYSGEYLFSNTVGNPVRHNNFHANVWQPALKRADLGVKPRVHDLRHTCASWLIGAGVPLPAIQQHLGHESIKVTVDVYGHLDRTSGKALAAAMAAKLGRRI</sequence>
<dbReference type="Pfam" id="PF00589">
    <property type="entry name" value="Phage_integrase"/>
    <property type="match status" value="1"/>
</dbReference>
<feature type="domain" description="Core-binding (CB)" evidence="11">
    <location>
        <begin position="66"/>
        <end position="147"/>
    </location>
</feature>
<name>A0A410TBP2_9CAUD</name>
<keyword evidence="8" id="KW-1179">Viral genome integration</keyword>
<dbReference type="GO" id="GO:0016787">
    <property type="term" value="F:hydrolase activity"/>
    <property type="evidence" value="ECO:0007669"/>
    <property type="project" value="UniProtKB-KW"/>
</dbReference>
<evidence type="ECO:0000256" key="1">
    <source>
        <dbReference type="ARBA" id="ARBA00008857"/>
    </source>
</evidence>
<dbReference type="Pfam" id="PF14659">
    <property type="entry name" value="Phage_int_SAM_3"/>
    <property type="match status" value="1"/>
</dbReference>
<evidence type="ECO:0000256" key="3">
    <source>
        <dbReference type="ARBA" id="ARBA00022679"/>
    </source>
</evidence>
<dbReference type="GO" id="GO:0006310">
    <property type="term" value="P:DNA recombination"/>
    <property type="evidence" value="ECO:0007669"/>
    <property type="project" value="UniProtKB-KW"/>
</dbReference>
<reference evidence="12 13" key="1">
    <citation type="submission" date="2019-01" db="EMBL/GenBank/DDBJ databases">
        <authorList>
            <person name="Kinder M."/>
            <person name="Sitio E."/>
            <person name="Ackerson L."/>
            <person name="Anderson L."/>
            <person name="Cottrell A."/>
            <person name="Eggleston T."/>
            <person name="Kiefer A."/>
            <person name="Ukcamaj A."/>
            <person name="Vendrell P."/>
            <person name="Waytashek C."/>
            <person name="Yeo A."/>
            <person name="Braley A.B."/>
            <person name="Ettinger A.-S.H."/>
            <person name="Ettinger W.F."/>
            <person name="Anders K.R."/>
            <person name="Bradley K.W."/>
            <person name="Asai D.J."/>
            <person name="Bowman C.A."/>
            <person name="Russell D.A."/>
            <person name="Pope W.H."/>
            <person name="Jacobs-Sera D."/>
            <person name="Hendrix R.W."/>
            <person name="Hatfull G.F."/>
        </authorList>
    </citation>
    <scope>NUCLEOTIDE SEQUENCE [LARGE SCALE GENOMIC DNA]</scope>
</reference>
<keyword evidence="8" id="KW-1160">Virus entry into host cell</keyword>
<evidence type="ECO:0000259" key="11">
    <source>
        <dbReference type="PROSITE" id="PS51900"/>
    </source>
</evidence>
<evidence type="ECO:0000256" key="8">
    <source>
        <dbReference type="ARBA" id="ARBA00023195"/>
    </source>
</evidence>
<feature type="domain" description="Tyr recombinase" evidence="10">
    <location>
        <begin position="168"/>
        <end position="354"/>
    </location>
</feature>
<dbReference type="InterPro" id="IPR044068">
    <property type="entry name" value="CB"/>
</dbReference>
<proteinExistence type="inferred from homology"/>
<comment type="similarity">
    <text evidence="1">Belongs to the 'phage' integrase family.</text>
</comment>
<dbReference type="GO" id="GO:0044826">
    <property type="term" value="P:viral genome integration into host DNA"/>
    <property type="evidence" value="ECO:0007669"/>
    <property type="project" value="UniProtKB-KW"/>
</dbReference>
<dbReference type="GO" id="GO:0075713">
    <property type="term" value="P:establishment of integrated proviral latency"/>
    <property type="evidence" value="ECO:0007669"/>
    <property type="project" value="UniProtKB-KW"/>
</dbReference>
<gene>
    <name evidence="12" type="primary">45</name>
    <name evidence="12" type="ORF">SEA_KISI_45</name>
</gene>
<dbReference type="PANTHER" id="PTHR30349">
    <property type="entry name" value="PHAGE INTEGRASE-RELATED"/>
    <property type="match status" value="1"/>
</dbReference>
<accession>A0A410TBP2</accession>
<dbReference type="PROSITE" id="PS51898">
    <property type="entry name" value="TYR_RECOMBINASE"/>
    <property type="match status" value="1"/>
</dbReference>
<keyword evidence="7" id="KW-0233">DNA recombination</keyword>
<keyword evidence="6 9" id="KW-0238">DNA-binding</keyword>
<evidence type="ECO:0000313" key="13">
    <source>
        <dbReference type="Proteomes" id="UP000290331"/>
    </source>
</evidence>
<evidence type="ECO:0000256" key="9">
    <source>
        <dbReference type="PROSITE-ProRule" id="PRU01248"/>
    </source>
</evidence>
<evidence type="ECO:0000256" key="2">
    <source>
        <dbReference type="ARBA" id="ARBA00016082"/>
    </source>
</evidence>
<dbReference type="GO" id="GO:0015074">
    <property type="term" value="P:DNA integration"/>
    <property type="evidence" value="ECO:0007669"/>
    <property type="project" value="UniProtKB-KW"/>
</dbReference>
<evidence type="ECO:0000256" key="6">
    <source>
        <dbReference type="ARBA" id="ARBA00023125"/>
    </source>
</evidence>
<dbReference type="PANTHER" id="PTHR30349:SF41">
    <property type="entry name" value="INTEGRASE_RECOMBINASE PROTEIN MJ0367-RELATED"/>
    <property type="match status" value="1"/>
</dbReference>
<dbReference type="GO" id="GO:0003677">
    <property type="term" value="F:DNA binding"/>
    <property type="evidence" value="ECO:0007669"/>
    <property type="project" value="UniProtKB-UniRule"/>
</dbReference>
<evidence type="ECO:0000256" key="5">
    <source>
        <dbReference type="ARBA" id="ARBA00022908"/>
    </source>
</evidence>
<dbReference type="InterPro" id="IPR050090">
    <property type="entry name" value="Tyrosine_recombinase_XerCD"/>
</dbReference>
<dbReference type="GeneID" id="60324603"/>
<dbReference type="EMBL" id="MK376955">
    <property type="protein sequence ID" value="QAU06463.1"/>
    <property type="molecule type" value="Genomic_DNA"/>
</dbReference>
<keyword evidence="13" id="KW-1185">Reference proteome</keyword>
<dbReference type="RefSeq" id="YP_009953136.1">
    <property type="nucleotide sequence ID" value="NC_051619.1"/>
</dbReference>
<dbReference type="Gene3D" id="1.10.443.10">
    <property type="entry name" value="Intergrase catalytic core"/>
    <property type="match status" value="1"/>
</dbReference>
<organism evidence="12 13">
    <name type="scientific">Mycobacterium phage KiSi</name>
    <dbReference type="NCBI Taxonomy" id="2507856"/>
    <lineage>
        <taxon>Viruses</taxon>
        <taxon>Duplodnaviria</taxon>
        <taxon>Heunggongvirae</taxon>
        <taxon>Uroviricota</taxon>
        <taxon>Caudoviricetes</taxon>
        <taxon>Weiservirinae</taxon>
        <taxon>Anayavirus</taxon>
        <taxon>Anayavirus kisi</taxon>
    </lineage>
</organism>
<keyword evidence="4" id="KW-0378">Hydrolase</keyword>
<dbReference type="PROSITE" id="PS51900">
    <property type="entry name" value="CB"/>
    <property type="match status" value="1"/>
</dbReference>
<evidence type="ECO:0000256" key="7">
    <source>
        <dbReference type="ARBA" id="ARBA00023172"/>
    </source>
</evidence>
<dbReference type="InterPro" id="IPR004107">
    <property type="entry name" value="Integrase_SAM-like_N"/>
</dbReference>
<keyword evidence="3" id="KW-0808">Transferase</keyword>
<protein>
    <recommendedName>
        <fullName evidence="2">Integrase</fullName>
    </recommendedName>
</protein>
<dbReference type="CDD" id="cd01189">
    <property type="entry name" value="INT_ICEBs1_C_like"/>
    <property type="match status" value="1"/>
</dbReference>
<dbReference type="InterPro" id="IPR013762">
    <property type="entry name" value="Integrase-like_cat_sf"/>
</dbReference>
<keyword evidence="5" id="KW-0229">DNA integration</keyword>
<dbReference type="Gene3D" id="1.10.150.130">
    <property type="match status" value="1"/>
</dbReference>